<organism evidence="2 3">
    <name type="scientific">Hesseltinella vesiculosa</name>
    <dbReference type="NCBI Taxonomy" id="101127"/>
    <lineage>
        <taxon>Eukaryota</taxon>
        <taxon>Fungi</taxon>
        <taxon>Fungi incertae sedis</taxon>
        <taxon>Mucoromycota</taxon>
        <taxon>Mucoromycotina</taxon>
        <taxon>Mucoromycetes</taxon>
        <taxon>Mucorales</taxon>
        <taxon>Cunninghamellaceae</taxon>
        <taxon>Hesseltinella</taxon>
    </lineage>
</organism>
<feature type="compositionally biased region" description="Polar residues" evidence="1">
    <location>
        <begin position="1"/>
        <end position="12"/>
    </location>
</feature>
<sequence length="171" mass="19071">MESTRSQPSKSLWQGKFDRIRSQRDYKRVNPMKAAPINLDEEQQKADQLKPPHHRPLPKGVLQQQPQQDAPPPGLTVQTASPPSPHIPLTKPQSTAISSLLTNKSTYQHQLRRVTTSLVSPAWSKRKPILSLHNVSPSTLPKSSLSSSSRHEPRLGVLCCNGNPLAAFFFF</sequence>
<accession>A0A1X2GMV1</accession>
<feature type="region of interest" description="Disordered" evidence="1">
    <location>
        <begin position="1"/>
        <end position="92"/>
    </location>
</feature>
<name>A0A1X2GMV1_9FUNG</name>
<dbReference type="AlphaFoldDB" id="A0A1X2GMV1"/>
<dbReference type="Proteomes" id="UP000242146">
    <property type="component" value="Unassembled WGS sequence"/>
</dbReference>
<reference evidence="2 3" key="1">
    <citation type="submission" date="2016-07" db="EMBL/GenBank/DDBJ databases">
        <title>Pervasive Adenine N6-methylation of Active Genes in Fungi.</title>
        <authorList>
            <consortium name="DOE Joint Genome Institute"/>
            <person name="Mondo S.J."/>
            <person name="Dannebaum R.O."/>
            <person name="Kuo R.C."/>
            <person name="Labutti K."/>
            <person name="Haridas S."/>
            <person name="Kuo A."/>
            <person name="Salamov A."/>
            <person name="Ahrendt S.R."/>
            <person name="Lipzen A."/>
            <person name="Sullivan W."/>
            <person name="Andreopoulos W.B."/>
            <person name="Clum A."/>
            <person name="Lindquist E."/>
            <person name="Daum C."/>
            <person name="Ramamoorthy G.K."/>
            <person name="Gryganskyi A."/>
            <person name="Culley D."/>
            <person name="Magnuson J.K."/>
            <person name="James T.Y."/>
            <person name="O'Malley M.A."/>
            <person name="Stajich J.E."/>
            <person name="Spatafora J.W."/>
            <person name="Visel A."/>
            <person name="Grigoriev I.V."/>
        </authorList>
    </citation>
    <scope>NUCLEOTIDE SEQUENCE [LARGE SCALE GENOMIC DNA]</scope>
    <source>
        <strain evidence="2 3">NRRL 3301</strain>
    </source>
</reference>
<gene>
    <name evidence="2" type="ORF">DM01DRAFT_1228003</name>
</gene>
<feature type="compositionally biased region" description="Basic and acidic residues" evidence="1">
    <location>
        <begin position="16"/>
        <end position="28"/>
    </location>
</feature>
<evidence type="ECO:0000256" key="1">
    <source>
        <dbReference type="SAM" id="MobiDB-lite"/>
    </source>
</evidence>
<keyword evidence="3" id="KW-1185">Reference proteome</keyword>
<dbReference type="EMBL" id="MCGT01000008">
    <property type="protein sequence ID" value="ORX57500.1"/>
    <property type="molecule type" value="Genomic_DNA"/>
</dbReference>
<comment type="caution">
    <text evidence="2">The sequence shown here is derived from an EMBL/GenBank/DDBJ whole genome shotgun (WGS) entry which is preliminary data.</text>
</comment>
<evidence type="ECO:0000313" key="2">
    <source>
        <dbReference type="EMBL" id="ORX57500.1"/>
    </source>
</evidence>
<evidence type="ECO:0000313" key="3">
    <source>
        <dbReference type="Proteomes" id="UP000242146"/>
    </source>
</evidence>
<proteinExistence type="predicted"/>
<protein>
    <submittedName>
        <fullName evidence="2">Uncharacterized protein</fullName>
    </submittedName>
</protein>